<evidence type="ECO:0000256" key="4">
    <source>
        <dbReference type="ARBA" id="ARBA00022989"/>
    </source>
</evidence>
<comment type="similarity">
    <text evidence="2">Belongs to the RNase K family.</text>
</comment>
<accession>A0A7L4N7S8</accession>
<dbReference type="EMBL" id="VYZU01039834">
    <property type="protein sequence ID" value="NXY85542.1"/>
    <property type="molecule type" value="Genomic_DNA"/>
</dbReference>
<gene>
    <name evidence="8" type="primary">Rnasek</name>
    <name evidence="8" type="ORF">CEYCYA_R11851</name>
</gene>
<feature type="non-terminal residue" evidence="8">
    <location>
        <position position="1"/>
    </location>
</feature>
<evidence type="ECO:0000313" key="8">
    <source>
        <dbReference type="EMBL" id="NXY85542.1"/>
    </source>
</evidence>
<keyword evidence="4 7" id="KW-1133">Transmembrane helix</keyword>
<evidence type="ECO:0000256" key="1">
    <source>
        <dbReference type="ARBA" id="ARBA00004141"/>
    </source>
</evidence>
<feature type="region of interest" description="Disordered" evidence="6">
    <location>
        <begin position="1"/>
        <end position="48"/>
    </location>
</feature>
<organism evidence="8 9">
    <name type="scientific">Ceyx cyanopectus</name>
    <name type="common">Indigo-banded kingfisher</name>
    <dbReference type="NCBI Taxonomy" id="390723"/>
    <lineage>
        <taxon>Eukaryota</taxon>
        <taxon>Metazoa</taxon>
        <taxon>Chordata</taxon>
        <taxon>Craniata</taxon>
        <taxon>Vertebrata</taxon>
        <taxon>Euteleostomi</taxon>
        <taxon>Archelosauria</taxon>
        <taxon>Archosauria</taxon>
        <taxon>Dinosauria</taxon>
        <taxon>Saurischia</taxon>
        <taxon>Theropoda</taxon>
        <taxon>Coelurosauria</taxon>
        <taxon>Aves</taxon>
        <taxon>Neognathae</taxon>
        <taxon>Neoaves</taxon>
        <taxon>Telluraves</taxon>
        <taxon>Coraciimorphae</taxon>
        <taxon>Coraciiformes</taxon>
        <taxon>Alcedinidae</taxon>
        <taxon>Ceyx</taxon>
    </lineage>
</organism>
<dbReference type="OrthoDB" id="67317at2759"/>
<dbReference type="PANTHER" id="PTHR31733">
    <property type="entry name" value="RIBONUCLEASE KAPPA"/>
    <property type="match status" value="1"/>
</dbReference>
<feature type="compositionally biased region" description="Low complexity" evidence="6">
    <location>
        <begin position="10"/>
        <end position="27"/>
    </location>
</feature>
<keyword evidence="3 7" id="KW-0812">Transmembrane</keyword>
<dbReference type="InterPro" id="IPR026770">
    <property type="entry name" value="RNase_K"/>
</dbReference>
<sequence length="139" mass="14145">WAWLGPGSDAAAPPVGTADAAAEAPSLLPGPGPPPKHRDPPTKHGDPAHDPAMVSLLCCGPKMAACGMVLSAWGVIMLVSGWGGLGGTGRGTGSGPGQIQSRFEQLSINCFLAAGLYGLLGALALCQARLHKRKEFLVR</sequence>
<comment type="caution">
    <text evidence="8">The sequence shown here is derived from an EMBL/GenBank/DDBJ whole genome shotgun (WGS) entry which is preliminary data.</text>
</comment>
<keyword evidence="5 7" id="KW-0472">Membrane</keyword>
<feature type="compositionally biased region" description="Basic and acidic residues" evidence="6">
    <location>
        <begin position="36"/>
        <end position="48"/>
    </location>
</feature>
<feature type="non-terminal residue" evidence="8">
    <location>
        <position position="139"/>
    </location>
</feature>
<evidence type="ECO:0000313" key="9">
    <source>
        <dbReference type="Proteomes" id="UP000586704"/>
    </source>
</evidence>
<evidence type="ECO:0000256" key="6">
    <source>
        <dbReference type="SAM" id="MobiDB-lite"/>
    </source>
</evidence>
<protein>
    <submittedName>
        <fullName evidence="8">RNK Ribonuclease</fullName>
    </submittedName>
</protein>
<keyword evidence="9" id="KW-1185">Reference proteome</keyword>
<dbReference type="Proteomes" id="UP000586704">
    <property type="component" value="Unassembled WGS sequence"/>
</dbReference>
<name>A0A7L4N7S8_9AVES</name>
<evidence type="ECO:0000256" key="5">
    <source>
        <dbReference type="ARBA" id="ARBA00023136"/>
    </source>
</evidence>
<feature type="transmembrane region" description="Helical" evidence="7">
    <location>
        <begin position="63"/>
        <end position="85"/>
    </location>
</feature>
<dbReference type="GO" id="GO:0016020">
    <property type="term" value="C:membrane"/>
    <property type="evidence" value="ECO:0007669"/>
    <property type="project" value="UniProtKB-SubCell"/>
</dbReference>
<feature type="transmembrane region" description="Helical" evidence="7">
    <location>
        <begin position="105"/>
        <end position="126"/>
    </location>
</feature>
<proteinExistence type="inferred from homology"/>
<evidence type="ECO:0000256" key="3">
    <source>
        <dbReference type="ARBA" id="ARBA00022692"/>
    </source>
</evidence>
<dbReference type="GO" id="GO:0004521">
    <property type="term" value="F:RNA endonuclease activity"/>
    <property type="evidence" value="ECO:0007669"/>
    <property type="project" value="InterPro"/>
</dbReference>
<reference evidence="8 9" key="1">
    <citation type="submission" date="2020-02" db="EMBL/GenBank/DDBJ databases">
        <title>Bird 10,000 Genomes (B10K) Project - Family phase.</title>
        <authorList>
            <person name="Zhang G."/>
        </authorList>
    </citation>
    <scope>NUCLEOTIDE SEQUENCE [LARGE SCALE GENOMIC DNA]</scope>
    <source>
        <strain evidence="8">B10K-DU-013-51</strain>
        <tissue evidence="8">Mixed tissue sample</tissue>
    </source>
</reference>
<evidence type="ECO:0000256" key="7">
    <source>
        <dbReference type="SAM" id="Phobius"/>
    </source>
</evidence>
<evidence type="ECO:0000256" key="2">
    <source>
        <dbReference type="ARBA" id="ARBA00008458"/>
    </source>
</evidence>
<comment type="subcellular location">
    <subcellularLocation>
        <location evidence="1">Membrane</location>
        <topology evidence="1">Multi-pass membrane protein</topology>
    </subcellularLocation>
</comment>
<dbReference type="AlphaFoldDB" id="A0A7L4N7S8"/>